<accession>A0A8J6LQD2</accession>
<comment type="caution">
    <text evidence="3">The sequence shown here is derived from an EMBL/GenBank/DDBJ whole genome shotgun (WGS) entry which is preliminary data.</text>
</comment>
<feature type="compositionally biased region" description="Basic and acidic residues" evidence="1">
    <location>
        <begin position="532"/>
        <end position="544"/>
    </location>
</feature>
<evidence type="ECO:0000256" key="2">
    <source>
        <dbReference type="SAM" id="SignalP"/>
    </source>
</evidence>
<evidence type="ECO:0000313" key="3">
    <source>
        <dbReference type="EMBL" id="KAH0821526.1"/>
    </source>
</evidence>
<dbReference type="Proteomes" id="UP000719412">
    <property type="component" value="Unassembled WGS sequence"/>
</dbReference>
<reference evidence="3" key="2">
    <citation type="submission" date="2021-08" db="EMBL/GenBank/DDBJ databases">
        <authorList>
            <person name="Eriksson T."/>
        </authorList>
    </citation>
    <scope>NUCLEOTIDE SEQUENCE</scope>
    <source>
        <strain evidence="3">Stoneville</strain>
        <tissue evidence="3">Whole head</tissue>
    </source>
</reference>
<feature type="region of interest" description="Disordered" evidence="1">
    <location>
        <begin position="515"/>
        <end position="553"/>
    </location>
</feature>
<feature type="chain" id="PRO_5035186310" evidence="2">
    <location>
        <begin position="17"/>
        <end position="571"/>
    </location>
</feature>
<proteinExistence type="predicted"/>
<evidence type="ECO:0000256" key="1">
    <source>
        <dbReference type="SAM" id="MobiDB-lite"/>
    </source>
</evidence>
<feature type="signal peptide" evidence="2">
    <location>
        <begin position="1"/>
        <end position="16"/>
    </location>
</feature>
<sequence length="571" mass="64271">MFVILYSIVIFSLTNAGALEDTESIITPYDLEDEVRAQVEELEYIVRGVIRSSLRAIDDLVREVYYFRDDSITEAKLSIQQEYETLNGQLTIIKDLAQAAGQNIDICLETNEPLLNQLPDNISASLHDCLAFANKELTIIQNDAIYRIDTTMNDARRFYFEIDLCRGDFLCISPIATKIELAIVEIPQKIGVEMQRAADLYEDLKTNAGVFENTQSKLAPYDLEDEVRDQVKTLETTVRSAISSSFRSLDNLVREVYSFRDASITEANLSIQQEYETLNGQLTTIKDLAQAAGQNINTCLETNEPVFNQLPDNIIASLRDCLAFANQELTIILNDARYRIDTTMNDARVFYFHIDSCRGDFLCISPIVTKIELAMIEIPQKIGVEVERAADLYDDLKVSIGQCTDQKAAQFATEGGSMAAWLSGQCSEAPSPGASEFESHRRGRIFSKEGTSAGPWICVYVFQGLTVGWWKEERHSSDHHREVGRVPFKSRPDGPLMDVVLCSYCVVQKVERREEGGRGWPGKVPRSPAAPPKEKRGEKEEKQQKKNLGRSVEPSIITSDILDNVRKIWSV</sequence>
<organism evidence="3 4">
    <name type="scientific">Tenebrio molitor</name>
    <name type="common">Yellow mealworm beetle</name>
    <dbReference type="NCBI Taxonomy" id="7067"/>
    <lineage>
        <taxon>Eukaryota</taxon>
        <taxon>Metazoa</taxon>
        <taxon>Ecdysozoa</taxon>
        <taxon>Arthropoda</taxon>
        <taxon>Hexapoda</taxon>
        <taxon>Insecta</taxon>
        <taxon>Pterygota</taxon>
        <taxon>Neoptera</taxon>
        <taxon>Endopterygota</taxon>
        <taxon>Coleoptera</taxon>
        <taxon>Polyphaga</taxon>
        <taxon>Cucujiformia</taxon>
        <taxon>Tenebrionidae</taxon>
        <taxon>Tenebrio</taxon>
    </lineage>
</organism>
<evidence type="ECO:0000313" key="4">
    <source>
        <dbReference type="Proteomes" id="UP000719412"/>
    </source>
</evidence>
<name>A0A8J6LQD2_TENMO</name>
<keyword evidence="4" id="KW-1185">Reference proteome</keyword>
<protein>
    <submittedName>
        <fullName evidence="3">Uncharacterized protein</fullName>
    </submittedName>
</protein>
<dbReference type="EMBL" id="JABDTM020007467">
    <property type="protein sequence ID" value="KAH0821526.1"/>
    <property type="molecule type" value="Genomic_DNA"/>
</dbReference>
<keyword evidence="2" id="KW-0732">Signal</keyword>
<reference evidence="3" key="1">
    <citation type="journal article" date="2020" name="J Insects Food Feed">
        <title>The yellow mealworm (Tenebrio molitor) genome: a resource for the emerging insects as food and feed industry.</title>
        <authorList>
            <person name="Eriksson T."/>
            <person name="Andere A."/>
            <person name="Kelstrup H."/>
            <person name="Emery V."/>
            <person name="Picard C."/>
        </authorList>
    </citation>
    <scope>NUCLEOTIDE SEQUENCE</scope>
    <source>
        <strain evidence="3">Stoneville</strain>
        <tissue evidence="3">Whole head</tissue>
    </source>
</reference>
<dbReference type="AlphaFoldDB" id="A0A8J6LQD2"/>
<gene>
    <name evidence="3" type="ORF">GEV33_001266</name>
</gene>